<protein>
    <submittedName>
        <fullName evidence="1">Protein CBG26379</fullName>
    </submittedName>
</protein>
<dbReference type="CTD" id="68917857"/>
<reference evidence="1 2" key="1">
    <citation type="journal article" date="2003" name="PLoS Biol.">
        <title>The genome sequence of Caenorhabditis briggsae: a platform for comparative genomics.</title>
        <authorList>
            <person name="Stein L.D."/>
            <person name="Bao Z."/>
            <person name="Blasiar D."/>
            <person name="Blumenthal T."/>
            <person name="Brent M.R."/>
            <person name="Chen N."/>
            <person name="Chinwalla A."/>
            <person name="Clarke L."/>
            <person name="Clee C."/>
            <person name="Coghlan A."/>
            <person name="Coulson A."/>
            <person name="D'Eustachio P."/>
            <person name="Fitch D.H."/>
            <person name="Fulton L.A."/>
            <person name="Fulton R.E."/>
            <person name="Griffiths-Jones S."/>
            <person name="Harris T.W."/>
            <person name="Hillier L.W."/>
            <person name="Kamath R."/>
            <person name="Kuwabara P.E."/>
            <person name="Mardis E.R."/>
            <person name="Marra M.A."/>
            <person name="Miner T.L."/>
            <person name="Minx P."/>
            <person name="Mullikin J.C."/>
            <person name="Plumb R.W."/>
            <person name="Rogers J."/>
            <person name="Schein J.E."/>
            <person name="Sohrmann M."/>
            <person name="Spieth J."/>
            <person name="Stajich J.E."/>
            <person name="Wei C."/>
            <person name="Willey D."/>
            <person name="Wilson R.K."/>
            <person name="Durbin R."/>
            <person name="Waterston R.H."/>
        </authorList>
    </citation>
    <scope>NUCLEOTIDE SEQUENCE [LARGE SCALE GENOMIC DNA]</scope>
    <source>
        <strain evidence="1 2">AF16</strain>
    </source>
</reference>
<gene>
    <name evidence="1 3" type="ORF">CBG26379</name>
    <name evidence="1" type="ORF">CBG_26379</name>
</gene>
<organism evidence="1 2">
    <name type="scientific">Caenorhabditis briggsae</name>
    <dbReference type="NCBI Taxonomy" id="6238"/>
    <lineage>
        <taxon>Eukaryota</taxon>
        <taxon>Metazoa</taxon>
        <taxon>Ecdysozoa</taxon>
        <taxon>Nematoda</taxon>
        <taxon>Chromadorea</taxon>
        <taxon>Rhabditida</taxon>
        <taxon>Rhabditina</taxon>
        <taxon>Rhabditomorpha</taxon>
        <taxon>Rhabditoidea</taxon>
        <taxon>Rhabditidae</taxon>
        <taxon>Peloderinae</taxon>
        <taxon>Caenorhabditis</taxon>
    </lineage>
</organism>
<dbReference type="Proteomes" id="UP000008549">
    <property type="component" value="Unassembled WGS sequence"/>
</dbReference>
<dbReference type="GeneID" id="68917857"/>
<dbReference type="OMA" id="RNIMHRF"/>
<evidence type="ECO:0000313" key="3">
    <source>
        <dbReference type="WormBase" id="CBG26379"/>
    </source>
</evidence>
<dbReference type="AlphaFoldDB" id="B6IG45"/>
<dbReference type="InParanoid" id="B6IG45"/>
<dbReference type="STRING" id="6238.B6IG45"/>
<dbReference type="eggNOG" id="KOG1041">
    <property type="taxonomic scope" value="Eukaryota"/>
</dbReference>
<dbReference type="WormBase" id="CBG26379">
    <property type="protein sequence ID" value="CBP42440"/>
    <property type="gene ID" value="WBGene00087793"/>
</dbReference>
<accession>B6IG45</accession>
<keyword evidence="2" id="KW-1185">Reference proteome</keyword>
<proteinExistence type="predicted"/>
<dbReference type="HOGENOM" id="CLU_1305835_0_0_1"/>
<name>B6IG45_CAEBR</name>
<evidence type="ECO:0000313" key="2">
    <source>
        <dbReference type="Proteomes" id="UP000008549"/>
    </source>
</evidence>
<dbReference type="RefSeq" id="XP_045098442.1">
    <property type="nucleotide sequence ID" value="XM_045235371.1"/>
</dbReference>
<reference evidence="1 2" key="2">
    <citation type="journal article" date="2011" name="PLoS Genet.">
        <title>Caenorhabditis briggsae recombinant inbred line genotypes reveal inter-strain incompatibility and the evolution of recombination.</title>
        <authorList>
            <person name="Ross J.A."/>
            <person name="Koboldt D.C."/>
            <person name="Staisch J.E."/>
            <person name="Chamberlin H.M."/>
            <person name="Gupta B.P."/>
            <person name="Miller R.D."/>
            <person name="Baird S.E."/>
            <person name="Haag E.S."/>
        </authorList>
    </citation>
    <scope>NUCLEOTIDE SEQUENCE [LARGE SCALE GENOMIC DNA]</scope>
    <source>
        <strain evidence="1 2">AF16</strain>
    </source>
</reference>
<dbReference type="KEGG" id="cbr:CBG_26379"/>
<evidence type="ECO:0000313" key="1">
    <source>
        <dbReference type="EMBL" id="CAR98875.1"/>
    </source>
</evidence>
<dbReference type="EMBL" id="HE601369">
    <property type="protein sequence ID" value="CAR98875.1"/>
    <property type="molecule type" value="Genomic_DNA"/>
</dbReference>
<sequence>MMLLGYQAKAGSSIRKSFGGEFGSRCIIPNSTTHINNNNTKKVNSNGNNVSNIPKTTTSAPLPSAPLFKYKVSVKYTYSIEFGQEATIEFSDSKSKGTLLEQAKKRCAHLYRNIMHRFGQEGKFVYNCQSTLYSFNEILEEVFFNCSFTISEGISRRPNFVRAQFSLERQNDPVGISRDTFSKEKLHSISAKHFRSGKCRHYLIDSPFAPF</sequence>